<name>A0A3B7R3R7_9BACT</name>
<dbReference type="GO" id="GO:0046872">
    <property type="term" value="F:metal ion binding"/>
    <property type="evidence" value="ECO:0007669"/>
    <property type="project" value="InterPro"/>
</dbReference>
<dbReference type="InterPro" id="IPR011249">
    <property type="entry name" value="Metalloenz_LuxS/M16"/>
</dbReference>
<dbReference type="PANTHER" id="PTHR11851:SF49">
    <property type="entry name" value="MITOCHONDRIAL-PROCESSING PEPTIDASE SUBUNIT ALPHA"/>
    <property type="match status" value="1"/>
</dbReference>
<dbReference type="InterPro" id="IPR050361">
    <property type="entry name" value="MPP/UQCRC_Complex"/>
</dbReference>
<evidence type="ECO:0000313" key="4">
    <source>
        <dbReference type="EMBL" id="AYA38645.1"/>
    </source>
</evidence>
<dbReference type="KEGG" id="hyh:D3Y59_17280"/>
<proteinExistence type="inferred from homology"/>
<evidence type="ECO:0000259" key="3">
    <source>
        <dbReference type="Pfam" id="PF05193"/>
    </source>
</evidence>
<dbReference type="Pfam" id="PF00675">
    <property type="entry name" value="Peptidase_M16"/>
    <property type="match status" value="1"/>
</dbReference>
<accession>A0A3B7R3R7</accession>
<dbReference type="AlphaFoldDB" id="A0A3B7R3R7"/>
<keyword evidence="5" id="KW-1185">Reference proteome</keyword>
<reference evidence="4 5" key="1">
    <citation type="submission" date="2018-09" db="EMBL/GenBank/DDBJ databases">
        <title>Hymenobacter medium sp. nov., isolated from R2A medium.</title>
        <authorList>
            <person name="Yingchao G."/>
        </authorList>
    </citation>
    <scope>NUCLEOTIDE SEQUENCE [LARGE SCALE GENOMIC DNA]</scope>
    <source>
        <strain evidence="5">sh-6</strain>
    </source>
</reference>
<dbReference type="Proteomes" id="UP000262802">
    <property type="component" value="Chromosome"/>
</dbReference>
<dbReference type="InterPro" id="IPR011765">
    <property type="entry name" value="Pept_M16_N"/>
</dbReference>
<dbReference type="PANTHER" id="PTHR11851">
    <property type="entry name" value="METALLOPROTEASE"/>
    <property type="match status" value="1"/>
</dbReference>
<dbReference type="Gene3D" id="3.30.830.10">
    <property type="entry name" value="Metalloenzyme, LuxS/M16 peptidase-like"/>
    <property type="match status" value="2"/>
</dbReference>
<dbReference type="SUPFAM" id="SSF63411">
    <property type="entry name" value="LuxS/MPP-like metallohydrolase"/>
    <property type="match status" value="2"/>
</dbReference>
<dbReference type="RefSeq" id="WP_119446174.1">
    <property type="nucleotide sequence ID" value="NZ_CP032317.1"/>
</dbReference>
<feature type="domain" description="Peptidase M16 C-terminal" evidence="3">
    <location>
        <begin position="168"/>
        <end position="343"/>
    </location>
</feature>
<dbReference type="EMBL" id="CP032317">
    <property type="protein sequence ID" value="AYA38645.1"/>
    <property type="molecule type" value="Genomic_DNA"/>
</dbReference>
<dbReference type="InterPro" id="IPR007863">
    <property type="entry name" value="Peptidase_M16_C"/>
</dbReference>
<feature type="domain" description="Peptidase M16 N-terminal" evidence="2">
    <location>
        <begin position="14"/>
        <end position="161"/>
    </location>
</feature>
<dbReference type="OrthoDB" id="9811314at2"/>
<dbReference type="Pfam" id="PF05193">
    <property type="entry name" value="Peptidase_M16_C"/>
    <property type="match status" value="1"/>
</dbReference>
<comment type="similarity">
    <text evidence="1">Belongs to the peptidase M16 family.</text>
</comment>
<protein>
    <submittedName>
        <fullName evidence="4">Insulinase family protein</fullName>
    </submittedName>
</protein>
<evidence type="ECO:0000259" key="2">
    <source>
        <dbReference type="Pfam" id="PF00675"/>
    </source>
</evidence>
<evidence type="ECO:0000313" key="5">
    <source>
        <dbReference type="Proteomes" id="UP000262802"/>
    </source>
</evidence>
<organism evidence="4 5">
    <name type="scientific">Hymenobacter oligotrophus</name>
    <dbReference type="NCBI Taxonomy" id="2319843"/>
    <lineage>
        <taxon>Bacteria</taxon>
        <taxon>Pseudomonadati</taxon>
        <taxon>Bacteroidota</taxon>
        <taxon>Cytophagia</taxon>
        <taxon>Cytophagales</taxon>
        <taxon>Hymenobacteraceae</taxon>
        <taxon>Hymenobacter</taxon>
    </lineage>
</organism>
<gene>
    <name evidence="4" type="ORF">D3Y59_17280</name>
</gene>
<sequence length="419" mass="47886">MLEYDFYELPNGIRVLHKQVPHTKVAHCGFLLDIGSRDERPEQYGLAHFWEHMAFKGTEKRRSIHILNRLEAVGGELNAYTTKEKICFYASLLSTHFERAFELLTDLTFNSVFPVKEIEKERGVILEEMSMYVDTPEDAIIDDFDGVVYGEHSLGHNILGTRESVSAFQQQDFFRFLQENLRTDRLVFSSVSNLPFKQVRRLADKYLAPLPAQLGARPRLPFADYKPKHQTEQKPITQAHSLIGCPAYALPDARRLPFFMLTNILGGPGMNSRLNLAVREKYGFVYSIDANYAPYTDTGLFGIYFATEKARLERTTQLVLRELRLLREKPLTTAQLHMAKEQLMGQLAMAEESNGGMMQLLGKSTLDLGRVESLNEIFERIREVTSPELQDLANEVLREDQLSVLQYVPESKIGTSQGR</sequence>
<evidence type="ECO:0000256" key="1">
    <source>
        <dbReference type="ARBA" id="ARBA00007261"/>
    </source>
</evidence>